<accession>A0ABN1E9J8</accession>
<feature type="compositionally biased region" description="Basic and acidic residues" evidence="1">
    <location>
        <begin position="93"/>
        <end position="104"/>
    </location>
</feature>
<dbReference type="RefSeq" id="WP_166932093.1">
    <property type="nucleotide sequence ID" value="NZ_BAAADD010000002.1"/>
</dbReference>
<keyword evidence="3" id="KW-1185">Reference proteome</keyword>
<name>A0ABN1E9J8_9PROT</name>
<protein>
    <submittedName>
        <fullName evidence="2">Uncharacterized protein</fullName>
    </submittedName>
</protein>
<proteinExistence type="predicted"/>
<evidence type="ECO:0000256" key="1">
    <source>
        <dbReference type="SAM" id="MobiDB-lite"/>
    </source>
</evidence>
<comment type="caution">
    <text evidence="2">The sequence shown here is derived from an EMBL/GenBank/DDBJ whole genome shotgun (WGS) entry which is preliminary data.</text>
</comment>
<evidence type="ECO:0000313" key="3">
    <source>
        <dbReference type="Proteomes" id="UP001499951"/>
    </source>
</evidence>
<reference evidence="2 3" key="1">
    <citation type="journal article" date="2019" name="Int. J. Syst. Evol. Microbiol.">
        <title>The Global Catalogue of Microorganisms (GCM) 10K type strain sequencing project: providing services to taxonomists for standard genome sequencing and annotation.</title>
        <authorList>
            <consortium name="The Broad Institute Genomics Platform"/>
            <consortium name="The Broad Institute Genome Sequencing Center for Infectious Disease"/>
            <person name="Wu L."/>
            <person name="Ma J."/>
        </authorList>
    </citation>
    <scope>NUCLEOTIDE SEQUENCE [LARGE SCALE GENOMIC DNA]</scope>
    <source>
        <strain evidence="2 3">JCM 15089</strain>
    </source>
</reference>
<dbReference type="Proteomes" id="UP001499951">
    <property type="component" value="Unassembled WGS sequence"/>
</dbReference>
<feature type="compositionally biased region" description="Low complexity" evidence="1">
    <location>
        <begin position="76"/>
        <end position="88"/>
    </location>
</feature>
<evidence type="ECO:0000313" key="2">
    <source>
        <dbReference type="EMBL" id="GAA0561457.1"/>
    </source>
</evidence>
<gene>
    <name evidence="2" type="ORF">GCM10008942_07350</name>
</gene>
<dbReference type="EMBL" id="BAAADD010000002">
    <property type="protein sequence ID" value="GAA0561457.1"/>
    <property type="molecule type" value="Genomic_DNA"/>
</dbReference>
<sequence length="104" mass="11404">MIGAPFQLAAERAWKHRFAQTLYEAFCESGLDRAAALADAYAHADAQYLVRGELSPENEARSSLLWIQSDEVQPRAANTDDATPANNPHNGAHHIEIAKTDTTD</sequence>
<organism evidence="2 3">
    <name type="scientific">Rhizomicrobium electricum</name>
    <dbReference type="NCBI Taxonomy" id="480070"/>
    <lineage>
        <taxon>Bacteria</taxon>
        <taxon>Pseudomonadati</taxon>
        <taxon>Pseudomonadota</taxon>
        <taxon>Alphaproteobacteria</taxon>
        <taxon>Micropepsales</taxon>
        <taxon>Micropepsaceae</taxon>
        <taxon>Rhizomicrobium</taxon>
    </lineage>
</organism>
<feature type="region of interest" description="Disordered" evidence="1">
    <location>
        <begin position="73"/>
        <end position="104"/>
    </location>
</feature>